<gene>
    <name evidence="2" type="ORF">R1flu_007022</name>
</gene>
<evidence type="ECO:0000313" key="2">
    <source>
        <dbReference type="EMBL" id="KAL2635543.1"/>
    </source>
</evidence>
<comment type="caution">
    <text evidence="2">The sequence shown here is derived from an EMBL/GenBank/DDBJ whole genome shotgun (WGS) entry which is preliminary data.</text>
</comment>
<dbReference type="AlphaFoldDB" id="A0ABD1YYG5"/>
<name>A0ABD1YYG5_9MARC</name>
<protein>
    <recommendedName>
        <fullName evidence="4">S-protein homolog</fullName>
    </recommendedName>
</protein>
<keyword evidence="1" id="KW-0472">Membrane</keyword>
<keyword evidence="3" id="KW-1185">Reference proteome</keyword>
<evidence type="ECO:0000313" key="3">
    <source>
        <dbReference type="Proteomes" id="UP001605036"/>
    </source>
</evidence>
<evidence type="ECO:0008006" key="4">
    <source>
        <dbReference type="Google" id="ProtNLM"/>
    </source>
</evidence>
<proteinExistence type="predicted"/>
<feature type="transmembrane region" description="Helical" evidence="1">
    <location>
        <begin position="12"/>
        <end position="31"/>
    </location>
</feature>
<evidence type="ECO:0000256" key="1">
    <source>
        <dbReference type="SAM" id="Phobius"/>
    </source>
</evidence>
<keyword evidence="1" id="KW-0812">Transmembrane</keyword>
<dbReference type="Proteomes" id="UP001605036">
    <property type="component" value="Unassembled WGS sequence"/>
</dbReference>
<sequence>MANVGFNELNWISTGLMWLSVIVCLLCTRFVHCGENDYQICITTDLEDGMYIECLSDDKTIEKLARKIMPGDLSYTYAFDNTSPIFFSYFYCRVTNHEGNTMTFTAFDKKYPEKSWKFPMHNDMREIRWSVNHVGAWVWMMGRPRPESIMKLQFFDFWPPWPPALLPSSESGPSNWEQLEEEEQRIRQKVKLKPRTLKPLHIPEFIIWPFEEPLHVLPWYLKGPWK</sequence>
<keyword evidence="1" id="KW-1133">Transmembrane helix</keyword>
<accession>A0ABD1YYG5</accession>
<reference evidence="2 3" key="1">
    <citation type="submission" date="2024-09" db="EMBL/GenBank/DDBJ databases">
        <title>Chromosome-scale assembly of Riccia fluitans.</title>
        <authorList>
            <person name="Paukszto L."/>
            <person name="Sawicki J."/>
            <person name="Karawczyk K."/>
            <person name="Piernik-Szablinska J."/>
            <person name="Szczecinska M."/>
            <person name="Mazdziarz M."/>
        </authorList>
    </citation>
    <scope>NUCLEOTIDE SEQUENCE [LARGE SCALE GENOMIC DNA]</scope>
    <source>
        <strain evidence="2">Rf_01</strain>
        <tissue evidence="2">Aerial parts of the thallus</tissue>
    </source>
</reference>
<dbReference type="EMBL" id="JBHFFA010000003">
    <property type="protein sequence ID" value="KAL2635543.1"/>
    <property type="molecule type" value="Genomic_DNA"/>
</dbReference>
<organism evidence="2 3">
    <name type="scientific">Riccia fluitans</name>
    <dbReference type="NCBI Taxonomy" id="41844"/>
    <lineage>
        <taxon>Eukaryota</taxon>
        <taxon>Viridiplantae</taxon>
        <taxon>Streptophyta</taxon>
        <taxon>Embryophyta</taxon>
        <taxon>Marchantiophyta</taxon>
        <taxon>Marchantiopsida</taxon>
        <taxon>Marchantiidae</taxon>
        <taxon>Marchantiales</taxon>
        <taxon>Ricciaceae</taxon>
        <taxon>Riccia</taxon>
    </lineage>
</organism>